<reference evidence="4 5" key="2">
    <citation type="submission" date="2018-11" db="EMBL/GenBank/DDBJ databases">
        <authorList>
            <consortium name="Pathogen Informatics"/>
        </authorList>
    </citation>
    <scope>NUCLEOTIDE SEQUENCE [LARGE SCALE GENOMIC DNA]</scope>
</reference>
<reference evidence="6" key="1">
    <citation type="submission" date="2017-02" db="UniProtKB">
        <authorList>
            <consortium name="WormBaseParasite"/>
        </authorList>
    </citation>
    <scope>IDENTIFICATION</scope>
</reference>
<keyword evidence="1" id="KW-1015">Disulfide bond</keyword>
<dbReference type="Pfam" id="PF00431">
    <property type="entry name" value="CUB"/>
    <property type="match status" value="1"/>
</dbReference>
<evidence type="ECO:0000259" key="3">
    <source>
        <dbReference type="Pfam" id="PF00431"/>
    </source>
</evidence>
<organism evidence="6">
    <name type="scientific">Hydatigena taeniaeformis</name>
    <name type="common">Feline tapeworm</name>
    <name type="synonym">Taenia taeniaeformis</name>
    <dbReference type="NCBI Taxonomy" id="6205"/>
    <lineage>
        <taxon>Eukaryota</taxon>
        <taxon>Metazoa</taxon>
        <taxon>Spiralia</taxon>
        <taxon>Lophotrochozoa</taxon>
        <taxon>Platyhelminthes</taxon>
        <taxon>Cestoda</taxon>
        <taxon>Eucestoda</taxon>
        <taxon>Cyclophyllidea</taxon>
        <taxon>Taeniidae</taxon>
        <taxon>Hydatigera</taxon>
    </lineage>
</organism>
<gene>
    <name evidence="4" type="ORF">TTAC_LOCUS5255</name>
</gene>
<proteinExistence type="predicted"/>
<feature type="compositionally biased region" description="Polar residues" evidence="2">
    <location>
        <begin position="18"/>
        <end position="32"/>
    </location>
</feature>
<evidence type="ECO:0000256" key="1">
    <source>
        <dbReference type="ARBA" id="ARBA00023157"/>
    </source>
</evidence>
<dbReference type="STRING" id="6205.A0A0R3WWY1"/>
<protein>
    <submittedName>
        <fullName evidence="6">CUB domain-containing protein</fullName>
    </submittedName>
</protein>
<dbReference type="InterPro" id="IPR000859">
    <property type="entry name" value="CUB_dom"/>
</dbReference>
<sequence>MSRNHSPHSPLSRRASICTPSTSSDALSTTSHPPVGSHDCAAGHTTPSTQPCSAPKPWASPHRLVSLLADYGIAGLMLLPNMCWFVYNSSDYRDGEVGWTNSPFFANTYPPNSTCLYLFQFHANQSVRLSFTTFHTVAQSEVAATGGSHFHHCPQNCKQVGDAHLGSAKVTALYDCEWTDWPPSVSAH</sequence>
<dbReference type="OrthoDB" id="6022136at2759"/>
<dbReference type="AlphaFoldDB" id="A0A0R3WWY1"/>
<dbReference type="WBParaSite" id="TTAC_0000527101-mRNA-1">
    <property type="protein sequence ID" value="TTAC_0000527101-mRNA-1"/>
    <property type="gene ID" value="TTAC_0000527101"/>
</dbReference>
<evidence type="ECO:0000313" key="4">
    <source>
        <dbReference type="EMBL" id="VDM26573.1"/>
    </source>
</evidence>
<dbReference type="SUPFAM" id="SSF49854">
    <property type="entry name" value="Spermadhesin, CUB domain"/>
    <property type="match status" value="1"/>
</dbReference>
<feature type="region of interest" description="Disordered" evidence="2">
    <location>
        <begin position="1"/>
        <end position="55"/>
    </location>
</feature>
<name>A0A0R3WWY1_HYDTA</name>
<evidence type="ECO:0000313" key="5">
    <source>
        <dbReference type="Proteomes" id="UP000274429"/>
    </source>
</evidence>
<dbReference type="Gene3D" id="2.60.120.290">
    <property type="entry name" value="Spermadhesin, CUB domain"/>
    <property type="match status" value="1"/>
</dbReference>
<keyword evidence="5" id="KW-1185">Reference proteome</keyword>
<evidence type="ECO:0000256" key="2">
    <source>
        <dbReference type="SAM" id="MobiDB-lite"/>
    </source>
</evidence>
<evidence type="ECO:0000313" key="6">
    <source>
        <dbReference type="WBParaSite" id="TTAC_0000527101-mRNA-1"/>
    </source>
</evidence>
<dbReference type="EMBL" id="UYWX01006780">
    <property type="protein sequence ID" value="VDM26573.1"/>
    <property type="molecule type" value="Genomic_DNA"/>
</dbReference>
<dbReference type="Proteomes" id="UP000274429">
    <property type="component" value="Unassembled WGS sequence"/>
</dbReference>
<feature type="domain" description="CUB" evidence="3">
    <location>
        <begin position="98"/>
        <end position="141"/>
    </location>
</feature>
<accession>A0A0R3WWY1</accession>
<dbReference type="InterPro" id="IPR035914">
    <property type="entry name" value="Sperma_CUB_dom_sf"/>
</dbReference>